<evidence type="ECO:0000256" key="1">
    <source>
        <dbReference type="SAM" id="SignalP"/>
    </source>
</evidence>
<proteinExistence type="predicted"/>
<dbReference type="Proteomes" id="UP001226084">
    <property type="component" value="Unassembled WGS sequence"/>
</dbReference>
<dbReference type="Pfam" id="PF11453">
    <property type="entry name" value="DUF2950"/>
    <property type="match status" value="1"/>
</dbReference>
<feature type="signal peptide" evidence="1">
    <location>
        <begin position="1"/>
        <end position="21"/>
    </location>
</feature>
<comment type="caution">
    <text evidence="2">The sequence shown here is derived from an EMBL/GenBank/DDBJ whole genome shotgun (WGS) entry which is preliminary data.</text>
</comment>
<sequence length="292" mass="31808">MTLRLSLLSVACLLLVAPAQAQQAYPSAAAAADALVAALQVRDTQPGQVSVVLGDDWEDYVPRDDIERKDVDTFISQYQRRHAIKPVDASHALVSVGDEGWTLPVPLVKQGSGWAFDLAAAAPELRARRIGRNEREAVQAVLAYHDAQREYARRDRNDDTLPEYAARLRSSPGTHDGLYWPADAGGESPLGPLFGGETPDDEWHGYHYRILQGQGPSAPRGAYPYSVAGAMTRGFALVAWPARYGDSGVMSFTISHAGQVYEKDLGPDTDRVARAMTLFDPDSSWTQVDTAD</sequence>
<organism evidence="2 3">
    <name type="scientific">Stenotrophomonas rhizophila</name>
    <dbReference type="NCBI Taxonomy" id="216778"/>
    <lineage>
        <taxon>Bacteria</taxon>
        <taxon>Pseudomonadati</taxon>
        <taxon>Pseudomonadota</taxon>
        <taxon>Gammaproteobacteria</taxon>
        <taxon>Lysobacterales</taxon>
        <taxon>Lysobacteraceae</taxon>
        <taxon>Stenotrophomonas</taxon>
    </lineage>
</organism>
<evidence type="ECO:0000313" key="2">
    <source>
        <dbReference type="EMBL" id="MDQ1108442.1"/>
    </source>
</evidence>
<evidence type="ECO:0008006" key="4">
    <source>
        <dbReference type="Google" id="ProtNLM"/>
    </source>
</evidence>
<feature type="chain" id="PRO_5043042518" description="DUF2950 domain-containing protein" evidence="1">
    <location>
        <begin position="22"/>
        <end position="292"/>
    </location>
</feature>
<protein>
    <recommendedName>
        <fullName evidence="4">DUF2950 domain-containing protein</fullName>
    </recommendedName>
</protein>
<reference evidence="2" key="1">
    <citation type="submission" date="2023-07" db="EMBL/GenBank/DDBJ databases">
        <title>Functional and genomic diversity of the sorghum phyllosphere microbiome.</title>
        <authorList>
            <person name="Shade A."/>
        </authorList>
    </citation>
    <scope>NUCLEOTIDE SEQUENCE</scope>
    <source>
        <strain evidence="2">SORGH_AS_0457</strain>
    </source>
</reference>
<evidence type="ECO:0000313" key="3">
    <source>
        <dbReference type="Proteomes" id="UP001226084"/>
    </source>
</evidence>
<dbReference type="EMBL" id="JAUTAS010000001">
    <property type="protein sequence ID" value="MDQ1108442.1"/>
    <property type="molecule type" value="Genomic_DNA"/>
</dbReference>
<gene>
    <name evidence="2" type="ORF">QE424_001601</name>
</gene>
<keyword evidence="1" id="KW-0732">Signal</keyword>
<dbReference type="AlphaFoldDB" id="A0AAP5AI74"/>
<name>A0AAP5AI74_9GAMM</name>
<accession>A0AAP5AI74</accession>
<dbReference type="RefSeq" id="WP_307106844.1">
    <property type="nucleotide sequence ID" value="NZ_JAUTAS010000001.1"/>
</dbReference>
<dbReference type="InterPro" id="IPR021556">
    <property type="entry name" value="DUF2950"/>
</dbReference>